<dbReference type="AlphaFoldDB" id="A0A549TD87"/>
<protein>
    <recommendedName>
        <fullName evidence="3">Restriction endonuclease</fullName>
    </recommendedName>
</protein>
<evidence type="ECO:0008006" key="3">
    <source>
        <dbReference type="Google" id="ProtNLM"/>
    </source>
</evidence>
<dbReference type="EMBL" id="VJMG01000016">
    <property type="protein sequence ID" value="TRL40023.1"/>
    <property type="molecule type" value="Genomic_DNA"/>
</dbReference>
<name>A0A549TD87_9HYPH</name>
<comment type="caution">
    <text evidence="1">The sequence shown here is derived from an EMBL/GenBank/DDBJ whole genome shotgun (WGS) entry which is preliminary data.</text>
</comment>
<organism evidence="1 2">
    <name type="scientific">Rhizobium straminoryzae</name>
    <dbReference type="NCBI Taxonomy" id="1387186"/>
    <lineage>
        <taxon>Bacteria</taxon>
        <taxon>Pseudomonadati</taxon>
        <taxon>Pseudomonadota</taxon>
        <taxon>Alphaproteobacteria</taxon>
        <taxon>Hyphomicrobiales</taxon>
        <taxon>Rhizobiaceae</taxon>
        <taxon>Rhizobium/Agrobacterium group</taxon>
        <taxon>Rhizobium</taxon>
    </lineage>
</organism>
<accession>A0A549TD87</accession>
<keyword evidence="2" id="KW-1185">Reference proteome</keyword>
<dbReference type="Proteomes" id="UP000316801">
    <property type="component" value="Unassembled WGS sequence"/>
</dbReference>
<evidence type="ECO:0000313" key="2">
    <source>
        <dbReference type="Proteomes" id="UP000316801"/>
    </source>
</evidence>
<sequence>MDDKDLEHFVKDWIESRVLEYRQWQRWGQTGDLGRDVVGYVTDHRHEGPWDNFQCKQLKQRLSLPGALRELGKIFRHSAAGEYSLPRRYTFVAPRGVARGVQALVSHPERFRTAMIDRWSEDIADKLVDNDTVPLTPEIEAKIREFDFKNVDWLDAERLVADPYCLRVLVGWFDADPGRAPRGVVPTEMQSSESVYVSQLLQVYGERSQQAFQDSSDVLGAPAHRTNPG</sequence>
<proteinExistence type="predicted"/>
<gene>
    <name evidence="1" type="ORF">FNA46_07055</name>
</gene>
<reference evidence="1 2" key="1">
    <citation type="submission" date="2019-07" db="EMBL/GenBank/DDBJ databases">
        <title>Ln-dependent methylotrophs.</title>
        <authorList>
            <person name="Tani A."/>
        </authorList>
    </citation>
    <scope>NUCLEOTIDE SEQUENCE [LARGE SCALE GENOMIC DNA]</scope>
    <source>
        <strain evidence="1 2">SM12</strain>
    </source>
</reference>
<feature type="non-terminal residue" evidence="1">
    <location>
        <position position="229"/>
    </location>
</feature>
<evidence type="ECO:0000313" key="1">
    <source>
        <dbReference type="EMBL" id="TRL40023.1"/>
    </source>
</evidence>